<evidence type="ECO:0000256" key="1">
    <source>
        <dbReference type="ARBA" id="ARBA00023125"/>
    </source>
</evidence>
<dbReference type="PANTHER" id="PTHR43479:SF11">
    <property type="entry name" value="ACREF_ENVCD OPERON REPRESSOR-RELATED"/>
    <property type="match status" value="1"/>
</dbReference>
<evidence type="ECO:0000256" key="2">
    <source>
        <dbReference type="PROSITE-ProRule" id="PRU00335"/>
    </source>
</evidence>
<dbReference type="PANTHER" id="PTHR43479">
    <property type="entry name" value="ACREF/ENVCD OPERON REPRESSOR-RELATED"/>
    <property type="match status" value="1"/>
</dbReference>
<dbReference type="PROSITE" id="PS50977">
    <property type="entry name" value="HTH_TETR_2"/>
    <property type="match status" value="1"/>
</dbReference>
<keyword evidence="1 2" id="KW-0238">DNA-binding</keyword>
<evidence type="ECO:0000313" key="4">
    <source>
        <dbReference type="EMBL" id="SHJ74886.1"/>
    </source>
</evidence>
<accession>A0A1M6LUM3</accession>
<organism evidence="4 5">
    <name type="scientific">Anaerocolumna jejuensis DSM 15929</name>
    <dbReference type="NCBI Taxonomy" id="1121322"/>
    <lineage>
        <taxon>Bacteria</taxon>
        <taxon>Bacillati</taxon>
        <taxon>Bacillota</taxon>
        <taxon>Clostridia</taxon>
        <taxon>Lachnospirales</taxon>
        <taxon>Lachnospiraceae</taxon>
        <taxon>Anaerocolumna</taxon>
    </lineage>
</organism>
<dbReference type="PRINTS" id="PR00455">
    <property type="entry name" value="HTHTETR"/>
</dbReference>
<dbReference type="STRING" id="1121322.SAMN02745136_00722"/>
<dbReference type="SUPFAM" id="SSF46689">
    <property type="entry name" value="Homeodomain-like"/>
    <property type="match status" value="1"/>
</dbReference>
<dbReference type="GO" id="GO:0003677">
    <property type="term" value="F:DNA binding"/>
    <property type="evidence" value="ECO:0007669"/>
    <property type="project" value="UniProtKB-UniRule"/>
</dbReference>
<dbReference type="AlphaFoldDB" id="A0A1M6LUM3"/>
<dbReference type="OrthoDB" id="9780824at2"/>
<dbReference type="RefSeq" id="WP_073273060.1">
    <property type="nucleotide sequence ID" value="NZ_FRAC01000007.1"/>
</dbReference>
<proteinExistence type="predicted"/>
<dbReference type="Gene3D" id="1.10.357.10">
    <property type="entry name" value="Tetracycline Repressor, domain 2"/>
    <property type="match status" value="1"/>
</dbReference>
<keyword evidence="5" id="KW-1185">Reference proteome</keyword>
<dbReference type="Pfam" id="PF00440">
    <property type="entry name" value="TetR_N"/>
    <property type="match status" value="1"/>
</dbReference>
<dbReference type="InterPro" id="IPR050624">
    <property type="entry name" value="HTH-type_Tx_Regulator"/>
</dbReference>
<gene>
    <name evidence="4" type="ORF">SAMN02745136_00722</name>
</gene>
<feature type="DNA-binding region" description="H-T-H motif" evidence="2">
    <location>
        <begin position="35"/>
        <end position="54"/>
    </location>
</feature>
<dbReference type="InterPro" id="IPR009057">
    <property type="entry name" value="Homeodomain-like_sf"/>
</dbReference>
<name>A0A1M6LUM3_9FIRM</name>
<feature type="domain" description="HTH tetR-type" evidence="3">
    <location>
        <begin position="12"/>
        <end position="72"/>
    </location>
</feature>
<dbReference type="Proteomes" id="UP000184386">
    <property type="component" value="Unassembled WGS sequence"/>
</dbReference>
<dbReference type="EMBL" id="FRAC01000007">
    <property type="protein sequence ID" value="SHJ74886.1"/>
    <property type="molecule type" value="Genomic_DNA"/>
</dbReference>
<evidence type="ECO:0000259" key="3">
    <source>
        <dbReference type="PROSITE" id="PS50977"/>
    </source>
</evidence>
<dbReference type="InterPro" id="IPR001647">
    <property type="entry name" value="HTH_TetR"/>
</dbReference>
<sequence length="200" mass="22751">MNTKTTRQQKKENTKAALIKTAYEIFSEKGIQSTRMSDIAAAANVSHGTVFLHFNTQEAFIAEVVQYYCNQIAMRTHELSDSCSTLKEMLSAHLDGIAEYEPFYTRLVIENRMLPPEARDAFITVQSAISFHFSKALEKEGISSIPAGILFNMWMGLVHYYLSNGDLFAPEGNVIRRYKDTLTDAFLSLLEKEKKPLHDW</sequence>
<reference evidence="4 5" key="1">
    <citation type="submission" date="2016-11" db="EMBL/GenBank/DDBJ databases">
        <authorList>
            <person name="Jaros S."/>
            <person name="Januszkiewicz K."/>
            <person name="Wedrychowicz H."/>
        </authorList>
    </citation>
    <scope>NUCLEOTIDE SEQUENCE [LARGE SCALE GENOMIC DNA]</scope>
    <source>
        <strain evidence="4 5">DSM 15929</strain>
    </source>
</reference>
<evidence type="ECO:0000313" key="5">
    <source>
        <dbReference type="Proteomes" id="UP000184386"/>
    </source>
</evidence>
<protein>
    <submittedName>
        <fullName evidence="4">Transcriptional regulator, TetR family</fullName>
    </submittedName>
</protein>